<protein>
    <submittedName>
        <fullName evidence="2">Uncharacterized protein</fullName>
    </submittedName>
</protein>
<gene>
    <name evidence="2" type="ORF">L207DRAFT_520784</name>
</gene>
<feature type="compositionally biased region" description="Basic residues" evidence="1">
    <location>
        <begin position="75"/>
        <end position="85"/>
    </location>
</feature>
<sequence>MEDRNGSVLPPDNGGLKATEKQKRFTGQADKGPLAVLDKEGPCPSSARIMECGRRTLAAIGRRCRGQRQPVQRSKPGHAARHKRTTNGDASPSVSMACLISLAKALSDISILDKLAELTTVDIVNHPAELHLELWQWRLRGNQTEVSGIDSESFWGGTKPLIDRIDRLRKSDLGRSKCFNPRKSRLTNSHRRSGAEAPEADSRQSRGTTCLKGESEHLCNPLKR</sequence>
<evidence type="ECO:0000313" key="2">
    <source>
        <dbReference type="EMBL" id="PMD29705.1"/>
    </source>
</evidence>
<dbReference type="AlphaFoldDB" id="A0A2J6QTW1"/>
<proteinExistence type="predicted"/>
<evidence type="ECO:0000313" key="3">
    <source>
        <dbReference type="Proteomes" id="UP000235786"/>
    </source>
</evidence>
<keyword evidence="3" id="KW-1185">Reference proteome</keyword>
<feature type="region of interest" description="Disordered" evidence="1">
    <location>
        <begin position="63"/>
        <end position="91"/>
    </location>
</feature>
<feature type="region of interest" description="Disordered" evidence="1">
    <location>
        <begin position="1"/>
        <end position="43"/>
    </location>
</feature>
<dbReference type="EMBL" id="KZ613972">
    <property type="protein sequence ID" value="PMD29705.1"/>
    <property type="molecule type" value="Genomic_DNA"/>
</dbReference>
<accession>A0A2J6QTW1</accession>
<feature type="compositionally biased region" description="Basic residues" evidence="1">
    <location>
        <begin position="180"/>
        <end position="192"/>
    </location>
</feature>
<evidence type="ECO:0000256" key="1">
    <source>
        <dbReference type="SAM" id="MobiDB-lite"/>
    </source>
</evidence>
<reference evidence="2 3" key="1">
    <citation type="submission" date="2016-04" db="EMBL/GenBank/DDBJ databases">
        <title>A degradative enzymes factory behind the ericoid mycorrhizal symbiosis.</title>
        <authorList>
            <consortium name="DOE Joint Genome Institute"/>
            <person name="Martino E."/>
            <person name="Morin E."/>
            <person name="Grelet G."/>
            <person name="Kuo A."/>
            <person name="Kohler A."/>
            <person name="Daghino S."/>
            <person name="Barry K."/>
            <person name="Choi C."/>
            <person name="Cichocki N."/>
            <person name="Clum A."/>
            <person name="Copeland A."/>
            <person name="Hainaut M."/>
            <person name="Haridas S."/>
            <person name="Labutti K."/>
            <person name="Lindquist E."/>
            <person name="Lipzen A."/>
            <person name="Khouja H.-R."/>
            <person name="Murat C."/>
            <person name="Ohm R."/>
            <person name="Olson A."/>
            <person name="Spatafora J."/>
            <person name="Veneault-Fourrey C."/>
            <person name="Henrissat B."/>
            <person name="Grigoriev I."/>
            <person name="Martin F."/>
            <person name="Perotto S."/>
        </authorList>
    </citation>
    <scope>NUCLEOTIDE SEQUENCE [LARGE SCALE GENOMIC DNA]</scope>
    <source>
        <strain evidence="2 3">F</strain>
    </source>
</reference>
<feature type="region of interest" description="Disordered" evidence="1">
    <location>
        <begin position="176"/>
        <end position="224"/>
    </location>
</feature>
<organism evidence="2 3">
    <name type="scientific">Hyaloscypha variabilis (strain UAMH 11265 / GT02V1 / F)</name>
    <name type="common">Meliniomyces variabilis</name>
    <dbReference type="NCBI Taxonomy" id="1149755"/>
    <lineage>
        <taxon>Eukaryota</taxon>
        <taxon>Fungi</taxon>
        <taxon>Dikarya</taxon>
        <taxon>Ascomycota</taxon>
        <taxon>Pezizomycotina</taxon>
        <taxon>Leotiomycetes</taxon>
        <taxon>Helotiales</taxon>
        <taxon>Hyaloscyphaceae</taxon>
        <taxon>Hyaloscypha</taxon>
        <taxon>Hyaloscypha variabilis</taxon>
    </lineage>
</organism>
<dbReference type="Proteomes" id="UP000235786">
    <property type="component" value="Unassembled WGS sequence"/>
</dbReference>
<name>A0A2J6QTW1_HYAVF</name>